<evidence type="ECO:0000256" key="1">
    <source>
        <dbReference type="SAM" id="MobiDB-lite"/>
    </source>
</evidence>
<proteinExistence type="predicted"/>
<reference evidence="2 3" key="1">
    <citation type="submission" date="2019-03" db="EMBL/GenBank/DDBJ databases">
        <title>Single cell metagenomics reveals metabolic interactions within the superorganism composed of flagellate Streblomastix strix and complex community of Bacteroidetes bacteria on its surface.</title>
        <authorList>
            <person name="Treitli S.C."/>
            <person name="Kolisko M."/>
            <person name="Husnik F."/>
            <person name="Keeling P."/>
            <person name="Hampl V."/>
        </authorList>
    </citation>
    <scope>NUCLEOTIDE SEQUENCE [LARGE SCALE GENOMIC DNA]</scope>
    <source>
        <strain evidence="2">ST1C</strain>
    </source>
</reference>
<dbReference type="SUPFAM" id="SSF48371">
    <property type="entry name" value="ARM repeat"/>
    <property type="match status" value="1"/>
</dbReference>
<evidence type="ECO:0000313" key="2">
    <source>
        <dbReference type="EMBL" id="KAA6392968.1"/>
    </source>
</evidence>
<feature type="region of interest" description="Disordered" evidence="1">
    <location>
        <begin position="148"/>
        <end position="183"/>
    </location>
</feature>
<protein>
    <submittedName>
        <fullName evidence="2">Uncharacterized protein</fullName>
    </submittedName>
</protein>
<comment type="caution">
    <text evidence="2">The sequence shown here is derived from an EMBL/GenBank/DDBJ whole genome shotgun (WGS) entry which is preliminary data.</text>
</comment>
<dbReference type="InterPro" id="IPR016024">
    <property type="entry name" value="ARM-type_fold"/>
</dbReference>
<name>A0A5J4WDF8_9EUKA</name>
<sequence length="183" mass="21205">MTDNSMTQKHKTKITNRAPYDEHEYFNPSKIISDLGSSSGDKRKFVLGQIISNCAVSQETCILMVKEGILHQIIEILDNESSDLQTQILCSMTLDILSQQSKESKVNVDHYKIMMKLREMAKSENEIVSMAAKKQLFILMEKEIPDTEKKDLKEENNKLSEQLKNKEQEQKLNEERIRQKKGR</sequence>
<dbReference type="EMBL" id="SNRW01002382">
    <property type="protein sequence ID" value="KAA6392968.1"/>
    <property type="molecule type" value="Genomic_DNA"/>
</dbReference>
<dbReference type="Proteomes" id="UP000324800">
    <property type="component" value="Unassembled WGS sequence"/>
</dbReference>
<organism evidence="2 3">
    <name type="scientific">Streblomastix strix</name>
    <dbReference type="NCBI Taxonomy" id="222440"/>
    <lineage>
        <taxon>Eukaryota</taxon>
        <taxon>Metamonada</taxon>
        <taxon>Preaxostyla</taxon>
        <taxon>Oxymonadida</taxon>
        <taxon>Streblomastigidae</taxon>
        <taxon>Streblomastix</taxon>
    </lineage>
</organism>
<dbReference type="InterPro" id="IPR011989">
    <property type="entry name" value="ARM-like"/>
</dbReference>
<accession>A0A5J4WDF8</accession>
<feature type="compositionally biased region" description="Basic and acidic residues" evidence="1">
    <location>
        <begin position="148"/>
        <end position="177"/>
    </location>
</feature>
<evidence type="ECO:0000313" key="3">
    <source>
        <dbReference type="Proteomes" id="UP000324800"/>
    </source>
</evidence>
<dbReference type="AlphaFoldDB" id="A0A5J4WDF8"/>
<gene>
    <name evidence="2" type="ORF">EZS28_011508</name>
</gene>
<dbReference type="Gene3D" id="1.25.10.10">
    <property type="entry name" value="Leucine-rich Repeat Variant"/>
    <property type="match status" value="1"/>
</dbReference>